<accession>A0BRH9</accession>
<feature type="chain" id="PRO_5002622890" description="Transmembrane protein" evidence="1">
    <location>
        <begin position="19"/>
        <end position="422"/>
    </location>
</feature>
<dbReference type="GeneID" id="5014328"/>
<feature type="signal peptide" evidence="1">
    <location>
        <begin position="1"/>
        <end position="18"/>
    </location>
</feature>
<evidence type="ECO:0000313" key="2">
    <source>
        <dbReference type="EMBL" id="CAK61146.1"/>
    </source>
</evidence>
<keyword evidence="3" id="KW-1185">Reference proteome</keyword>
<evidence type="ECO:0000256" key="1">
    <source>
        <dbReference type="SAM" id="SignalP"/>
    </source>
</evidence>
<proteinExistence type="predicted"/>
<evidence type="ECO:0008006" key="4">
    <source>
        <dbReference type="Google" id="ProtNLM"/>
    </source>
</evidence>
<dbReference type="RefSeq" id="XP_001428544.1">
    <property type="nucleotide sequence ID" value="XM_001428507.1"/>
</dbReference>
<dbReference type="AlphaFoldDB" id="A0BRH9"/>
<dbReference type="EMBL" id="CT868011">
    <property type="protein sequence ID" value="CAK61146.1"/>
    <property type="molecule type" value="Genomic_DNA"/>
</dbReference>
<reference evidence="2 3" key="1">
    <citation type="journal article" date="2006" name="Nature">
        <title>Global trends of whole-genome duplications revealed by the ciliate Paramecium tetraurelia.</title>
        <authorList>
            <consortium name="Genoscope"/>
            <person name="Aury J.-M."/>
            <person name="Jaillon O."/>
            <person name="Duret L."/>
            <person name="Noel B."/>
            <person name="Jubin C."/>
            <person name="Porcel B.M."/>
            <person name="Segurens B."/>
            <person name="Daubin V."/>
            <person name="Anthouard V."/>
            <person name="Aiach N."/>
            <person name="Arnaiz O."/>
            <person name="Billaut A."/>
            <person name="Beisson J."/>
            <person name="Blanc I."/>
            <person name="Bouhouche K."/>
            <person name="Camara F."/>
            <person name="Duharcourt S."/>
            <person name="Guigo R."/>
            <person name="Gogendeau D."/>
            <person name="Katinka M."/>
            <person name="Keller A.-M."/>
            <person name="Kissmehl R."/>
            <person name="Klotz C."/>
            <person name="Koll F."/>
            <person name="Le Moue A."/>
            <person name="Lepere C."/>
            <person name="Malinsky S."/>
            <person name="Nowacki M."/>
            <person name="Nowak J.K."/>
            <person name="Plattner H."/>
            <person name="Poulain J."/>
            <person name="Ruiz F."/>
            <person name="Serrano V."/>
            <person name="Zagulski M."/>
            <person name="Dessen P."/>
            <person name="Betermier M."/>
            <person name="Weissenbach J."/>
            <person name="Scarpelli C."/>
            <person name="Schachter V."/>
            <person name="Sperling L."/>
            <person name="Meyer E."/>
            <person name="Cohen J."/>
            <person name="Wincker P."/>
        </authorList>
    </citation>
    <scope>NUCLEOTIDE SEQUENCE [LARGE SCALE GENOMIC DNA]</scope>
    <source>
        <strain evidence="2 3">Stock d4-2</strain>
    </source>
</reference>
<protein>
    <recommendedName>
        <fullName evidence="4">Transmembrane protein</fullName>
    </recommendedName>
</protein>
<dbReference type="KEGG" id="ptm:GSPATT00031377001"/>
<name>A0BRH9_PARTE</name>
<evidence type="ECO:0000313" key="3">
    <source>
        <dbReference type="Proteomes" id="UP000000600"/>
    </source>
</evidence>
<dbReference type="HOGENOM" id="CLU_651273_0_0_1"/>
<dbReference type="Proteomes" id="UP000000600">
    <property type="component" value="Unassembled WGS sequence"/>
</dbReference>
<organism evidence="2 3">
    <name type="scientific">Paramecium tetraurelia</name>
    <dbReference type="NCBI Taxonomy" id="5888"/>
    <lineage>
        <taxon>Eukaryota</taxon>
        <taxon>Sar</taxon>
        <taxon>Alveolata</taxon>
        <taxon>Ciliophora</taxon>
        <taxon>Intramacronucleata</taxon>
        <taxon>Oligohymenophorea</taxon>
        <taxon>Peniculida</taxon>
        <taxon>Parameciidae</taxon>
        <taxon>Paramecium</taxon>
    </lineage>
</organism>
<dbReference type="InParanoid" id="A0BRH9"/>
<sequence length="422" mass="49224">MFLLYIIIQIILMQQIQPEGFGILFEINYLHYYQKAIITFIVNSICNLMRLLFLSSKQFIQLVTCSLIQIFLKILFKTLMNNIQQQFLVFDICVIVNGFLIQQGPHLLAGELKNTVQSISVAQIILSSKDSLINQWFLMISSNILSNFLFRIYKQFKVSIQFTILNQSDLHHPISSLWRNKHNHVRFVVYSVNQAQIVFQNPSFYRSLSTFTNLSSSITLSLYNPSKSFVFIGFQYSQLSSQIDSYSYSALRFQQISRAIWEYSNRQNVFVSFPINHLSQAQSTFNQFNLLKFLLYLRSRQPRLGRHSQIDPQFPHCSLALFGFLIRYPLIYYYSYCFYYQFSKATNMCLTCNPSIELLLLDFSLSLLSISFFLQRSLNMLTNPIGSIILIHDSSPCKSIQIINLNFCKECGDIYPYPLSLD</sequence>
<keyword evidence="1" id="KW-0732">Signal</keyword>
<gene>
    <name evidence="2" type="ORF">GSPATT00031377001</name>
</gene>